<dbReference type="PANTHER" id="PTHR24366:SF168">
    <property type="entry name" value="GH22922P-RELATED"/>
    <property type="match status" value="1"/>
</dbReference>
<dbReference type="InterPro" id="IPR001611">
    <property type="entry name" value="Leu-rich_rpt"/>
</dbReference>
<dbReference type="SMART" id="SM00369">
    <property type="entry name" value="LRR_TYP"/>
    <property type="match status" value="9"/>
</dbReference>
<dbReference type="PROSITE" id="PS51450">
    <property type="entry name" value="LRR"/>
    <property type="match status" value="3"/>
</dbReference>
<name>R7TN81_CAPTE</name>
<dbReference type="EMBL" id="KB310082">
    <property type="protein sequence ID" value="ELT92540.1"/>
    <property type="molecule type" value="Genomic_DNA"/>
</dbReference>
<dbReference type="SUPFAM" id="SSF52058">
    <property type="entry name" value="L domain-like"/>
    <property type="match status" value="1"/>
</dbReference>
<dbReference type="Gene3D" id="3.80.10.10">
    <property type="entry name" value="Ribonuclease Inhibitor"/>
    <property type="match status" value="2"/>
</dbReference>
<dbReference type="OrthoDB" id="1055097at2759"/>
<dbReference type="InterPro" id="IPR003591">
    <property type="entry name" value="Leu-rich_rpt_typical-subtyp"/>
</dbReference>
<evidence type="ECO:0000313" key="4">
    <source>
        <dbReference type="EnsemblMetazoa" id="CapteP167337"/>
    </source>
</evidence>
<evidence type="ECO:0008006" key="6">
    <source>
        <dbReference type="Google" id="ProtNLM"/>
    </source>
</evidence>
<dbReference type="HOGENOM" id="CLU_000288_18_6_1"/>
<dbReference type="PANTHER" id="PTHR24366">
    <property type="entry name" value="IG(IMMUNOGLOBULIN) AND LRR(LEUCINE RICH REPEAT) DOMAINS"/>
    <property type="match status" value="1"/>
</dbReference>
<dbReference type="EnsemblMetazoa" id="CapteT167337">
    <property type="protein sequence ID" value="CapteP167337"/>
    <property type="gene ID" value="CapteG167337"/>
</dbReference>
<dbReference type="EMBL" id="AMQN01002796">
    <property type="status" value="NOT_ANNOTATED_CDS"/>
    <property type="molecule type" value="Genomic_DNA"/>
</dbReference>
<reference evidence="5" key="1">
    <citation type="submission" date="2012-12" db="EMBL/GenBank/DDBJ databases">
        <authorList>
            <person name="Hellsten U."/>
            <person name="Grimwood J."/>
            <person name="Chapman J.A."/>
            <person name="Shapiro H."/>
            <person name="Aerts A."/>
            <person name="Otillar R.P."/>
            <person name="Terry A.Y."/>
            <person name="Boore J.L."/>
            <person name="Simakov O."/>
            <person name="Marletaz F."/>
            <person name="Cho S.-J."/>
            <person name="Edsinger-Gonzales E."/>
            <person name="Havlak P."/>
            <person name="Kuo D.-H."/>
            <person name="Larsson T."/>
            <person name="Lv J."/>
            <person name="Arendt D."/>
            <person name="Savage R."/>
            <person name="Osoegawa K."/>
            <person name="de Jong P."/>
            <person name="Lindberg D.R."/>
            <person name="Seaver E.C."/>
            <person name="Weisblat D.A."/>
            <person name="Putnam N.H."/>
            <person name="Grigoriev I.V."/>
            <person name="Rokhsar D.S."/>
        </authorList>
    </citation>
    <scope>NUCLEOTIDE SEQUENCE</scope>
    <source>
        <strain evidence="5">I ESC-2004</strain>
    </source>
</reference>
<keyword evidence="2" id="KW-0677">Repeat</keyword>
<organism evidence="3">
    <name type="scientific">Capitella teleta</name>
    <name type="common">Polychaete worm</name>
    <dbReference type="NCBI Taxonomy" id="283909"/>
    <lineage>
        <taxon>Eukaryota</taxon>
        <taxon>Metazoa</taxon>
        <taxon>Spiralia</taxon>
        <taxon>Lophotrochozoa</taxon>
        <taxon>Annelida</taxon>
        <taxon>Polychaeta</taxon>
        <taxon>Sedentaria</taxon>
        <taxon>Scolecida</taxon>
        <taxon>Capitellidae</taxon>
        <taxon>Capitella</taxon>
    </lineage>
</organism>
<evidence type="ECO:0000313" key="3">
    <source>
        <dbReference type="EMBL" id="ELT92540.1"/>
    </source>
</evidence>
<protein>
    <recommendedName>
        <fullName evidence="6">LRRCT domain-containing protein</fullName>
    </recommendedName>
</protein>
<keyword evidence="1" id="KW-0433">Leucine-rich repeat</keyword>
<accession>R7TN81</accession>
<gene>
    <name evidence="3" type="ORF">CAPTEDRAFT_167337</name>
</gene>
<dbReference type="OMA" id="HAMALKN"/>
<dbReference type="Pfam" id="PF13855">
    <property type="entry name" value="LRR_8"/>
    <property type="match status" value="3"/>
</dbReference>
<dbReference type="AlphaFoldDB" id="R7TN81"/>
<dbReference type="FunFam" id="3.80.10.10:FF:001164">
    <property type="entry name" value="GH01279p"/>
    <property type="match status" value="1"/>
</dbReference>
<proteinExistence type="predicted"/>
<dbReference type="STRING" id="283909.R7TN81"/>
<reference evidence="4" key="3">
    <citation type="submission" date="2015-06" db="UniProtKB">
        <authorList>
            <consortium name="EnsemblMetazoa"/>
        </authorList>
    </citation>
    <scope>IDENTIFICATION</scope>
</reference>
<evidence type="ECO:0000256" key="1">
    <source>
        <dbReference type="ARBA" id="ARBA00022614"/>
    </source>
</evidence>
<evidence type="ECO:0000256" key="2">
    <source>
        <dbReference type="ARBA" id="ARBA00022737"/>
    </source>
</evidence>
<keyword evidence="5" id="KW-1185">Reference proteome</keyword>
<reference evidence="3 5" key="2">
    <citation type="journal article" date="2013" name="Nature">
        <title>Insights into bilaterian evolution from three spiralian genomes.</title>
        <authorList>
            <person name="Simakov O."/>
            <person name="Marletaz F."/>
            <person name="Cho S.J."/>
            <person name="Edsinger-Gonzales E."/>
            <person name="Havlak P."/>
            <person name="Hellsten U."/>
            <person name="Kuo D.H."/>
            <person name="Larsson T."/>
            <person name="Lv J."/>
            <person name="Arendt D."/>
            <person name="Savage R."/>
            <person name="Osoegawa K."/>
            <person name="de Jong P."/>
            <person name="Grimwood J."/>
            <person name="Chapman J.A."/>
            <person name="Shapiro H."/>
            <person name="Aerts A."/>
            <person name="Otillar R.P."/>
            <person name="Terry A.Y."/>
            <person name="Boore J.L."/>
            <person name="Grigoriev I.V."/>
            <person name="Lindberg D.R."/>
            <person name="Seaver E.C."/>
            <person name="Weisblat D.A."/>
            <person name="Putnam N.H."/>
            <person name="Rokhsar D.S."/>
        </authorList>
    </citation>
    <scope>NUCLEOTIDE SEQUENCE</scope>
    <source>
        <strain evidence="3 5">I ESC-2004</strain>
    </source>
</reference>
<sequence length="329" mass="38331">MGVHATEIDLQGNNLTDFIMPKAFFGASKYLMSLNLAWSNITSLRNRVFRGMLNLRNLTLAENRLRHLSPYIFQDLRSVEKISLAGNPLHELPSAIFRYQANLRELDLGYCSITWIPWHLFSGLWNLQTLDLRGNSIQSLALYTFGDLMSLHTLQLSHNRIRRLQSGVFKGLRNLQVLKLEEGPLEDIDYDVFRDTKHLVDLDLGDNRLTTLRVGTLLIPPLTHLRLDGNALRSVPHECTVQELVNLEFLNLRENPFMCDCSLFWLKEYERKLMRRWDDPTKPIPLVPGTCHAPAHLKGVVVTRWLDLDCLKRQHQKRAIHSCHRFWYW</sequence>
<evidence type="ECO:0000313" key="5">
    <source>
        <dbReference type="Proteomes" id="UP000014760"/>
    </source>
</evidence>
<dbReference type="InterPro" id="IPR032675">
    <property type="entry name" value="LRR_dom_sf"/>
</dbReference>
<dbReference type="FunFam" id="3.80.10.10:FF:001360">
    <property type="entry name" value="Uncharacterized protein"/>
    <property type="match status" value="1"/>
</dbReference>
<dbReference type="Proteomes" id="UP000014760">
    <property type="component" value="Unassembled WGS sequence"/>
</dbReference>